<dbReference type="RefSeq" id="WP_182386896.1">
    <property type="nucleotide sequence ID" value="NZ_CP059833.1"/>
</dbReference>
<reference evidence="1 2" key="1">
    <citation type="submission" date="2020-07" db="EMBL/GenBank/DDBJ databases">
        <title>non toxigenic Corynebacterium sp. nov from a clinical source.</title>
        <authorList>
            <person name="Bernier A.-M."/>
            <person name="Bernard K."/>
        </authorList>
    </citation>
    <scope>NUCLEOTIDE SEQUENCE [LARGE SCALE GENOMIC DNA]</scope>
    <source>
        <strain evidence="2">NML 93-0612</strain>
    </source>
</reference>
<keyword evidence="2" id="KW-1185">Reference proteome</keyword>
<proteinExistence type="predicted"/>
<dbReference type="EMBL" id="CP059833">
    <property type="protein sequence ID" value="QMV86081.1"/>
    <property type="molecule type" value="Genomic_DNA"/>
</dbReference>
<evidence type="ECO:0000313" key="2">
    <source>
        <dbReference type="Proteomes" id="UP000515570"/>
    </source>
</evidence>
<organism evidence="1 2">
    <name type="scientific">Corynebacterium hindlerae</name>
    <dbReference type="NCBI Taxonomy" id="699041"/>
    <lineage>
        <taxon>Bacteria</taxon>
        <taxon>Bacillati</taxon>
        <taxon>Actinomycetota</taxon>
        <taxon>Actinomycetes</taxon>
        <taxon>Mycobacteriales</taxon>
        <taxon>Corynebacteriaceae</taxon>
        <taxon>Corynebacterium</taxon>
    </lineage>
</organism>
<accession>A0A7G5FHJ0</accession>
<evidence type="ECO:0000313" key="1">
    <source>
        <dbReference type="EMBL" id="QMV86081.1"/>
    </source>
</evidence>
<sequence length="83" mass="9259">MKWRGGRQHTSYPTCALEHLIHRVFASVRLDASVVTKVGGTAQATEWFLAPLEAINRAIDLIGSGDIVDYVYSREIGDMVRLK</sequence>
<dbReference type="AlphaFoldDB" id="A0A7G5FHJ0"/>
<name>A0A7G5FHJ0_9CORY</name>
<gene>
    <name evidence="1" type="ORF">HW450_05025</name>
</gene>
<dbReference type="Proteomes" id="UP000515570">
    <property type="component" value="Chromosome"/>
</dbReference>
<protein>
    <submittedName>
        <fullName evidence="1">GIY-YIG nuclease family protein</fullName>
    </submittedName>
</protein>